<reference evidence="6 8" key="1">
    <citation type="submission" date="2016-08" db="EMBL/GenBank/DDBJ databases">
        <title>Draft genome sequence of the type strain of Pseudomonas extremorientalis LMG 19695T isolated from drinking water reservoir.</title>
        <authorList>
            <person name="Tambong J.T."/>
        </authorList>
    </citation>
    <scope>NUCLEOTIDE SEQUENCE [LARGE SCALE GENOMIC DNA]</scope>
    <source>
        <strain evidence="6 8">LMG 19695</strain>
    </source>
</reference>
<dbReference type="Proteomes" id="UP000181686">
    <property type="component" value="Unassembled WGS sequence"/>
</dbReference>
<dbReference type="PANTHER" id="PTHR30427:SF1">
    <property type="entry name" value="TRANSCRIPTIONAL ACTIVATOR PROTEIN LYSR"/>
    <property type="match status" value="1"/>
</dbReference>
<protein>
    <submittedName>
        <fullName evidence="7">DNA-binding transcriptional regulator, LysR family</fullName>
    </submittedName>
    <submittedName>
        <fullName evidence="6">LysR family transcriptional regulator</fullName>
    </submittedName>
</protein>
<evidence type="ECO:0000313" key="9">
    <source>
        <dbReference type="Proteomes" id="UP000182654"/>
    </source>
</evidence>
<evidence type="ECO:0000313" key="7">
    <source>
        <dbReference type="EMBL" id="SDO82750.1"/>
    </source>
</evidence>
<reference evidence="7 9" key="2">
    <citation type="submission" date="2016-10" db="EMBL/GenBank/DDBJ databases">
        <authorList>
            <person name="Varghese N."/>
            <person name="Submissions S."/>
        </authorList>
    </citation>
    <scope>NUCLEOTIDE SEQUENCE [LARGE SCALE GENOMIC DNA]</scope>
    <source>
        <strain evidence="7 9">BS2774</strain>
    </source>
</reference>
<dbReference type="SUPFAM" id="SSF53850">
    <property type="entry name" value="Periplasmic binding protein-like II"/>
    <property type="match status" value="1"/>
</dbReference>
<evidence type="ECO:0000256" key="2">
    <source>
        <dbReference type="ARBA" id="ARBA00023015"/>
    </source>
</evidence>
<dbReference type="InterPro" id="IPR036390">
    <property type="entry name" value="WH_DNA-bd_sf"/>
</dbReference>
<feature type="domain" description="HTH lysR-type" evidence="5">
    <location>
        <begin position="1"/>
        <end position="58"/>
    </location>
</feature>
<dbReference type="PRINTS" id="PR00039">
    <property type="entry name" value="HTHLYSR"/>
</dbReference>
<dbReference type="CDD" id="cd08415">
    <property type="entry name" value="PBP2_LysR_opines_like"/>
    <property type="match status" value="1"/>
</dbReference>
<evidence type="ECO:0000259" key="5">
    <source>
        <dbReference type="PROSITE" id="PS50931"/>
    </source>
</evidence>
<dbReference type="InterPro" id="IPR005119">
    <property type="entry name" value="LysR_subst-bd"/>
</dbReference>
<accession>A0A1H0MRG8</accession>
<dbReference type="Pfam" id="PF00126">
    <property type="entry name" value="HTH_1"/>
    <property type="match status" value="1"/>
</dbReference>
<evidence type="ECO:0000256" key="1">
    <source>
        <dbReference type="ARBA" id="ARBA00009437"/>
    </source>
</evidence>
<evidence type="ECO:0000313" key="8">
    <source>
        <dbReference type="Proteomes" id="UP000181686"/>
    </source>
</evidence>
<dbReference type="SUPFAM" id="SSF46785">
    <property type="entry name" value="Winged helix' DNA-binding domain"/>
    <property type="match status" value="1"/>
</dbReference>
<sequence>MNLKQLEAFQAIMSTGSTIDAATRMGLSQSAISRLLSQLEESLGFALFLRRKGRLTPTSEAEAFLPEVSGLVDNMQRVQRMADDLRLGHAGRALLRVAVPTSMTHQWLPRVVAEFMQGRDDLVIELVTGSYDALERAVLDRSVDFAFVRLPTELPGFDVVPVLQVQGVCVLPQTHALCEKRVIQVNDLRGVPLVLLGRQRNLRTELDQVFRQASILPNVRMEVHSAGAACAFVAEGIGVSIINELLANDFLDLPIVTRPFLPVLPYSFGLVFRSDVPRTALTQAFSDLLAQRLRMAMPQVH</sequence>
<dbReference type="GO" id="GO:0003700">
    <property type="term" value="F:DNA-binding transcription factor activity"/>
    <property type="evidence" value="ECO:0007669"/>
    <property type="project" value="InterPro"/>
</dbReference>
<dbReference type="PROSITE" id="PS50931">
    <property type="entry name" value="HTH_LYSR"/>
    <property type="match status" value="1"/>
</dbReference>
<dbReference type="RefSeq" id="WP_071490193.1">
    <property type="nucleotide sequence ID" value="NZ_LT629708.1"/>
</dbReference>
<dbReference type="Gene3D" id="1.10.10.10">
    <property type="entry name" value="Winged helix-like DNA-binding domain superfamily/Winged helix DNA-binding domain"/>
    <property type="match status" value="1"/>
</dbReference>
<dbReference type="Proteomes" id="UP000182654">
    <property type="component" value="Chromosome I"/>
</dbReference>
<dbReference type="InterPro" id="IPR037424">
    <property type="entry name" value="NocR_PBP2"/>
</dbReference>
<keyword evidence="2" id="KW-0805">Transcription regulation</keyword>
<evidence type="ECO:0000256" key="4">
    <source>
        <dbReference type="ARBA" id="ARBA00023163"/>
    </source>
</evidence>
<dbReference type="Pfam" id="PF03466">
    <property type="entry name" value="LysR_substrate"/>
    <property type="match status" value="1"/>
</dbReference>
<organism evidence="6 8">
    <name type="scientific">Pseudomonas extremorientalis</name>
    <dbReference type="NCBI Taxonomy" id="169669"/>
    <lineage>
        <taxon>Bacteria</taxon>
        <taxon>Pseudomonadati</taxon>
        <taxon>Pseudomonadota</taxon>
        <taxon>Gammaproteobacteria</taxon>
        <taxon>Pseudomonadales</taxon>
        <taxon>Pseudomonadaceae</taxon>
        <taxon>Pseudomonas</taxon>
    </lineage>
</organism>
<gene>
    <name evidence="6" type="ORF">BFN10_14120</name>
    <name evidence="7" type="ORF">SAMN04490184_1545</name>
</gene>
<dbReference type="GO" id="GO:0010628">
    <property type="term" value="P:positive regulation of gene expression"/>
    <property type="evidence" value="ECO:0007669"/>
    <property type="project" value="TreeGrafter"/>
</dbReference>
<keyword evidence="4" id="KW-0804">Transcription</keyword>
<dbReference type="EMBL" id="MDGK01000036">
    <property type="protein sequence ID" value="OIN08698.1"/>
    <property type="molecule type" value="Genomic_DNA"/>
</dbReference>
<evidence type="ECO:0000256" key="3">
    <source>
        <dbReference type="ARBA" id="ARBA00023125"/>
    </source>
</evidence>
<dbReference type="InterPro" id="IPR036388">
    <property type="entry name" value="WH-like_DNA-bd_sf"/>
</dbReference>
<dbReference type="GO" id="GO:0009089">
    <property type="term" value="P:lysine biosynthetic process via diaminopimelate"/>
    <property type="evidence" value="ECO:0007669"/>
    <property type="project" value="TreeGrafter"/>
</dbReference>
<dbReference type="GO" id="GO:0043565">
    <property type="term" value="F:sequence-specific DNA binding"/>
    <property type="evidence" value="ECO:0007669"/>
    <property type="project" value="TreeGrafter"/>
</dbReference>
<keyword evidence="9" id="KW-1185">Reference proteome</keyword>
<dbReference type="InterPro" id="IPR000847">
    <property type="entry name" value="LysR_HTH_N"/>
</dbReference>
<dbReference type="AlphaFoldDB" id="A0A1H0MRG8"/>
<dbReference type="EMBL" id="LT629708">
    <property type="protein sequence ID" value="SDO82750.1"/>
    <property type="molecule type" value="Genomic_DNA"/>
</dbReference>
<dbReference type="PANTHER" id="PTHR30427">
    <property type="entry name" value="TRANSCRIPTIONAL ACTIVATOR PROTEIN LYSR"/>
    <property type="match status" value="1"/>
</dbReference>
<dbReference type="Gene3D" id="3.40.190.290">
    <property type="match status" value="1"/>
</dbReference>
<comment type="similarity">
    <text evidence="1">Belongs to the LysR transcriptional regulatory family.</text>
</comment>
<proteinExistence type="inferred from homology"/>
<keyword evidence="3 7" id="KW-0238">DNA-binding</keyword>
<name>A0A1H0MRG8_9PSED</name>
<evidence type="ECO:0000313" key="6">
    <source>
        <dbReference type="EMBL" id="OIN08698.1"/>
    </source>
</evidence>